<name>A0ABD2CBM6_VESMC</name>
<reference evidence="1 2" key="1">
    <citation type="journal article" date="2024" name="Ann. Entomol. Soc. Am.">
        <title>Genomic analyses of the southern and eastern yellowjacket wasps (Hymenoptera: Vespidae) reveal evolutionary signatures of social life.</title>
        <authorList>
            <person name="Catto M.A."/>
            <person name="Caine P.B."/>
            <person name="Orr S.E."/>
            <person name="Hunt B.G."/>
            <person name="Goodisman M.A.D."/>
        </authorList>
    </citation>
    <scope>NUCLEOTIDE SEQUENCE [LARGE SCALE GENOMIC DNA]</scope>
    <source>
        <strain evidence="1">232</strain>
        <tissue evidence="1">Head and thorax</tissue>
    </source>
</reference>
<proteinExistence type="predicted"/>
<comment type="caution">
    <text evidence="1">The sequence shown here is derived from an EMBL/GenBank/DDBJ whole genome shotgun (WGS) entry which is preliminary data.</text>
</comment>
<gene>
    <name evidence="1" type="ORF">V1477_010076</name>
</gene>
<dbReference type="EMBL" id="JAYRBN010000058">
    <property type="protein sequence ID" value="KAL2742447.1"/>
    <property type="molecule type" value="Genomic_DNA"/>
</dbReference>
<dbReference type="AlphaFoldDB" id="A0ABD2CBM6"/>
<accession>A0ABD2CBM6</accession>
<evidence type="ECO:0000313" key="1">
    <source>
        <dbReference type="EMBL" id="KAL2742447.1"/>
    </source>
</evidence>
<keyword evidence="2" id="KW-1185">Reference proteome</keyword>
<evidence type="ECO:0000313" key="2">
    <source>
        <dbReference type="Proteomes" id="UP001607303"/>
    </source>
</evidence>
<organism evidence="1 2">
    <name type="scientific">Vespula maculifrons</name>
    <name type="common">Eastern yellow jacket</name>
    <name type="synonym">Wasp</name>
    <dbReference type="NCBI Taxonomy" id="7453"/>
    <lineage>
        <taxon>Eukaryota</taxon>
        <taxon>Metazoa</taxon>
        <taxon>Ecdysozoa</taxon>
        <taxon>Arthropoda</taxon>
        <taxon>Hexapoda</taxon>
        <taxon>Insecta</taxon>
        <taxon>Pterygota</taxon>
        <taxon>Neoptera</taxon>
        <taxon>Endopterygota</taxon>
        <taxon>Hymenoptera</taxon>
        <taxon>Apocrita</taxon>
        <taxon>Aculeata</taxon>
        <taxon>Vespoidea</taxon>
        <taxon>Vespidae</taxon>
        <taxon>Vespinae</taxon>
        <taxon>Vespula</taxon>
    </lineage>
</organism>
<dbReference type="Proteomes" id="UP001607303">
    <property type="component" value="Unassembled WGS sequence"/>
</dbReference>
<sequence length="141" mass="16472">MALSPFAMLRKKVDGTTECLQIEIVKRGISQNSSNPGWDVFRLSWRIGHDLSSVRIIEFEEKSRRLNGVLRLEDVNNRMDNLEIVCLVSRCVARWKAKRRWKKNLVGQYYFTANEQWSEQYTTENARASKRVLGSYPTNSE</sequence>
<protein>
    <submittedName>
        <fullName evidence="1">Uncharacterized protein</fullName>
    </submittedName>
</protein>